<feature type="domain" description="SLBB" evidence="17">
    <location>
        <begin position="257"/>
        <end position="355"/>
    </location>
</feature>
<evidence type="ECO:0000256" key="7">
    <source>
        <dbReference type="ARBA" id="ARBA00022729"/>
    </source>
</evidence>
<keyword evidence="12" id="KW-0564">Palmitate</keyword>
<keyword evidence="7 15" id="KW-0732">Signal</keyword>
<organism evidence="18 19">
    <name type="scientific">Bisgaardia hudsonensis</name>
    <dbReference type="NCBI Taxonomy" id="109472"/>
    <lineage>
        <taxon>Bacteria</taxon>
        <taxon>Pseudomonadati</taxon>
        <taxon>Pseudomonadota</taxon>
        <taxon>Gammaproteobacteria</taxon>
        <taxon>Pasteurellales</taxon>
        <taxon>Pasteurellaceae</taxon>
        <taxon>Bisgaardia</taxon>
    </lineage>
</organism>
<dbReference type="Proteomes" id="UP000294841">
    <property type="component" value="Unassembled WGS sequence"/>
</dbReference>
<evidence type="ECO:0000256" key="9">
    <source>
        <dbReference type="ARBA" id="ARBA00023065"/>
    </source>
</evidence>
<evidence type="ECO:0000256" key="2">
    <source>
        <dbReference type="ARBA" id="ARBA00009450"/>
    </source>
</evidence>
<dbReference type="InterPro" id="IPR049712">
    <property type="entry name" value="Poly_export"/>
</dbReference>
<keyword evidence="4" id="KW-1134">Transmembrane beta strand</keyword>
<keyword evidence="19" id="KW-1185">Reference proteome</keyword>
<sequence length="387" mass="42130">MKKSKTLIILMLLSSLTACSLLPTIGPSQNKIINISNSKNLPEVNIVELDLHSVLPLFQARINQNFSEFTNSLKGYSGVIDVGDILDISIWEAPPAVLFGGTLTPSGQGNSQLVKLPEQMVSRTGKVTIPFVGALSVKGKSPERVQRELIHKLSSISNNPQVIVRIVKNNSANVTVLRQGNSIRMPLTSHGERILDAVAAVGGIPSDLQDVTVQITRGKQVKAISFSSLISDPRQNILLLPGDVIGLLNSPLSFTGLGAVGANKVVKFSTKGINLAEAIGKMGGLIDTRSDPRGIFVFRYIPFNELNNIEKEKWKMKGYNMGMEIPTVYRVNLLDPNSLFVLQRFPIQDKDIVYVANAPLAEFQKFLRMIFSITSPITSTANSVGNL</sequence>
<dbReference type="InterPro" id="IPR003715">
    <property type="entry name" value="Poly_export_N"/>
</dbReference>
<evidence type="ECO:0000259" key="16">
    <source>
        <dbReference type="Pfam" id="PF02563"/>
    </source>
</evidence>
<dbReference type="Pfam" id="PF22461">
    <property type="entry name" value="SLBB_2"/>
    <property type="match status" value="1"/>
</dbReference>
<proteinExistence type="inferred from homology"/>
<dbReference type="Pfam" id="PF02563">
    <property type="entry name" value="Poly_export"/>
    <property type="match status" value="1"/>
</dbReference>
<dbReference type="InterPro" id="IPR054765">
    <property type="entry name" value="SLBB_dom"/>
</dbReference>
<accession>A0A4R2N350</accession>
<keyword evidence="5" id="KW-0762">Sugar transport</keyword>
<evidence type="ECO:0000256" key="5">
    <source>
        <dbReference type="ARBA" id="ARBA00022597"/>
    </source>
</evidence>
<evidence type="ECO:0000256" key="15">
    <source>
        <dbReference type="SAM" id="SignalP"/>
    </source>
</evidence>
<dbReference type="GO" id="GO:0015288">
    <property type="term" value="F:porin activity"/>
    <property type="evidence" value="ECO:0007669"/>
    <property type="project" value="UniProtKB-KW"/>
</dbReference>
<keyword evidence="3" id="KW-0813">Transport</keyword>
<dbReference type="GO" id="GO:0006811">
    <property type="term" value="P:monoatomic ion transport"/>
    <property type="evidence" value="ECO:0007669"/>
    <property type="project" value="UniProtKB-KW"/>
</dbReference>
<dbReference type="Gene3D" id="3.10.560.10">
    <property type="entry name" value="Outer membrane lipoprotein wza domain like"/>
    <property type="match status" value="2"/>
</dbReference>
<dbReference type="GO" id="GO:0046930">
    <property type="term" value="C:pore complex"/>
    <property type="evidence" value="ECO:0007669"/>
    <property type="project" value="UniProtKB-KW"/>
</dbReference>
<evidence type="ECO:0000256" key="1">
    <source>
        <dbReference type="ARBA" id="ARBA00004571"/>
    </source>
</evidence>
<evidence type="ECO:0000256" key="10">
    <source>
        <dbReference type="ARBA" id="ARBA00023114"/>
    </source>
</evidence>
<evidence type="ECO:0000256" key="6">
    <source>
        <dbReference type="ARBA" id="ARBA00022692"/>
    </source>
</evidence>
<evidence type="ECO:0000256" key="14">
    <source>
        <dbReference type="ARBA" id="ARBA00023288"/>
    </source>
</evidence>
<dbReference type="GO" id="GO:0015159">
    <property type="term" value="F:polysaccharide transmembrane transporter activity"/>
    <property type="evidence" value="ECO:0007669"/>
    <property type="project" value="InterPro"/>
</dbReference>
<evidence type="ECO:0000256" key="13">
    <source>
        <dbReference type="ARBA" id="ARBA00023237"/>
    </source>
</evidence>
<evidence type="ECO:0000256" key="11">
    <source>
        <dbReference type="ARBA" id="ARBA00023136"/>
    </source>
</evidence>
<dbReference type="PANTHER" id="PTHR33619">
    <property type="entry name" value="POLYSACCHARIDE EXPORT PROTEIN GFCE-RELATED"/>
    <property type="match status" value="1"/>
</dbReference>
<comment type="subcellular location">
    <subcellularLocation>
        <location evidence="1">Cell outer membrane</location>
        <topology evidence="1">Multi-pass membrane protein</topology>
    </subcellularLocation>
</comment>
<comment type="caution">
    <text evidence="18">The sequence shown here is derived from an EMBL/GenBank/DDBJ whole genome shotgun (WGS) entry which is preliminary data.</text>
</comment>
<keyword evidence="13" id="KW-0998">Cell outer membrane</keyword>
<evidence type="ECO:0000256" key="3">
    <source>
        <dbReference type="ARBA" id="ARBA00022448"/>
    </source>
</evidence>
<dbReference type="Gene3D" id="3.30.1950.10">
    <property type="entry name" value="wza like domain"/>
    <property type="match status" value="1"/>
</dbReference>
<evidence type="ECO:0000313" key="18">
    <source>
        <dbReference type="EMBL" id="TCP14267.1"/>
    </source>
</evidence>
<keyword evidence="9" id="KW-0406">Ion transport</keyword>
<evidence type="ECO:0000256" key="8">
    <source>
        <dbReference type="ARBA" id="ARBA00023047"/>
    </source>
</evidence>
<dbReference type="RefSeq" id="WP_132022000.1">
    <property type="nucleotide sequence ID" value="NZ_CP016605.1"/>
</dbReference>
<gene>
    <name evidence="18" type="ORF">EV697_101406</name>
</gene>
<feature type="signal peptide" evidence="15">
    <location>
        <begin position="1"/>
        <end position="20"/>
    </location>
</feature>
<evidence type="ECO:0000313" key="19">
    <source>
        <dbReference type="Proteomes" id="UP000294841"/>
    </source>
</evidence>
<dbReference type="EMBL" id="SLXI01000001">
    <property type="protein sequence ID" value="TCP14267.1"/>
    <property type="molecule type" value="Genomic_DNA"/>
</dbReference>
<feature type="domain" description="Polysaccharide export protein N-terminal" evidence="16">
    <location>
        <begin position="79"/>
        <end position="166"/>
    </location>
</feature>
<reference evidence="18 19" key="1">
    <citation type="submission" date="2019-03" db="EMBL/GenBank/DDBJ databases">
        <title>Genomic Encyclopedia of Type Strains, Phase IV (KMG-IV): sequencing the most valuable type-strain genomes for metagenomic binning, comparative biology and taxonomic classification.</title>
        <authorList>
            <person name="Goeker M."/>
        </authorList>
    </citation>
    <scope>NUCLEOTIDE SEQUENCE [LARGE SCALE GENOMIC DNA]</scope>
    <source>
        <strain evidence="18 19">DSM 28231</strain>
    </source>
</reference>
<feature type="chain" id="PRO_5020820648" evidence="15">
    <location>
        <begin position="21"/>
        <end position="387"/>
    </location>
</feature>
<keyword evidence="8" id="KW-0625">Polysaccharide transport</keyword>
<evidence type="ECO:0000256" key="4">
    <source>
        <dbReference type="ARBA" id="ARBA00022452"/>
    </source>
</evidence>
<dbReference type="PROSITE" id="PS51257">
    <property type="entry name" value="PROKAR_LIPOPROTEIN"/>
    <property type="match status" value="1"/>
</dbReference>
<dbReference type="OrthoDB" id="9808948at2"/>
<keyword evidence="14" id="KW-0449">Lipoprotein</keyword>
<dbReference type="GO" id="GO:0009279">
    <property type="term" value="C:cell outer membrane"/>
    <property type="evidence" value="ECO:0007669"/>
    <property type="project" value="UniProtKB-SubCell"/>
</dbReference>
<keyword evidence="11" id="KW-0472">Membrane</keyword>
<keyword evidence="6" id="KW-0812">Transmembrane</keyword>
<name>A0A4R2N350_9PAST</name>
<dbReference type="AlphaFoldDB" id="A0A4R2N350"/>
<comment type="similarity">
    <text evidence="2">Belongs to the BexD/CtrA/VexA family.</text>
</comment>
<dbReference type="PANTHER" id="PTHR33619:SF3">
    <property type="entry name" value="POLYSACCHARIDE EXPORT PROTEIN GFCE-RELATED"/>
    <property type="match status" value="1"/>
</dbReference>
<protein>
    <submittedName>
        <fullName evidence="18">Polysaccharide export outer membrane protein</fullName>
    </submittedName>
</protein>
<evidence type="ECO:0000256" key="12">
    <source>
        <dbReference type="ARBA" id="ARBA00023139"/>
    </source>
</evidence>
<evidence type="ECO:0000259" key="17">
    <source>
        <dbReference type="Pfam" id="PF22461"/>
    </source>
</evidence>
<keyword evidence="10" id="KW-0626">Porin</keyword>